<dbReference type="RefSeq" id="WP_359977243.1">
    <property type="nucleotide sequence ID" value="NZ_JBEZLS010000003.1"/>
</dbReference>
<dbReference type="SUPFAM" id="SSF54909">
    <property type="entry name" value="Dimeric alpha+beta barrel"/>
    <property type="match status" value="1"/>
</dbReference>
<name>A0ABV3E1N9_9ACTN</name>
<reference evidence="2 3" key="1">
    <citation type="submission" date="2024-06" db="EMBL/GenBank/DDBJ databases">
        <title>The Natural Products Discovery Center: Release of the First 8490 Sequenced Strains for Exploring Actinobacteria Biosynthetic Diversity.</title>
        <authorList>
            <person name="Kalkreuter E."/>
            <person name="Kautsar S.A."/>
            <person name="Yang D."/>
            <person name="Bader C.D."/>
            <person name="Teijaro C.N."/>
            <person name="Fluegel L."/>
            <person name="Davis C.M."/>
            <person name="Simpson J.R."/>
            <person name="Lauterbach L."/>
            <person name="Steele A.D."/>
            <person name="Gui C."/>
            <person name="Meng S."/>
            <person name="Li G."/>
            <person name="Viehrig K."/>
            <person name="Ye F."/>
            <person name="Su P."/>
            <person name="Kiefer A.F."/>
            <person name="Nichols A."/>
            <person name="Cepeda A.J."/>
            <person name="Yan W."/>
            <person name="Fan B."/>
            <person name="Jiang Y."/>
            <person name="Adhikari A."/>
            <person name="Zheng C.-J."/>
            <person name="Schuster L."/>
            <person name="Cowan T.M."/>
            <person name="Smanski M.J."/>
            <person name="Chevrette M.G."/>
            <person name="De Carvalho L.P.S."/>
            <person name="Shen B."/>
        </authorList>
    </citation>
    <scope>NUCLEOTIDE SEQUENCE [LARGE SCALE GENOMIC DNA]</scope>
    <source>
        <strain evidence="2 3">NPDC048274</strain>
    </source>
</reference>
<dbReference type="Pfam" id="PF07045">
    <property type="entry name" value="DUF1330"/>
    <property type="match status" value="1"/>
</dbReference>
<gene>
    <name evidence="2" type="ORF">AB0D65_05955</name>
</gene>
<organism evidence="2 3">
    <name type="scientific">Streptomyces griseoloalbus</name>
    <dbReference type="NCBI Taxonomy" id="67303"/>
    <lineage>
        <taxon>Bacteria</taxon>
        <taxon>Bacillati</taxon>
        <taxon>Actinomycetota</taxon>
        <taxon>Actinomycetes</taxon>
        <taxon>Kitasatosporales</taxon>
        <taxon>Streptomycetaceae</taxon>
        <taxon>Streptomyces</taxon>
    </lineage>
</organism>
<proteinExistence type="predicted"/>
<comment type="caution">
    <text evidence="2">The sequence shown here is derived from an EMBL/GenBank/DDBJ whole genome shotgun (WGS) entry which is preliminary data.</text>
</comment>
<dbReference type="Gene3D" id="3.30.70.100">
    <property type="match status" value="1"/>
</dbReference>
<protein>
    <submittedName>
        <fullName evidence="2">DUF1330 domain-containing protein</fullName>
    </submittedName>
</protein>
<dbReference type="InterPro" id="IPR010753">
    <property type="entry name" value="DUF1330"/>
</dbReference>
<keyword evidence="3" id="KW-1185">Reference proteome</keyword>
<evidence type="ECO:0000259" key="1">
    <source>
        <dbReference type="Pfam" id="PF07045"/>
    </source>
</evidence>
<evidence type="ECO:0000313" key="2">
    <source>
        <dbReference type="EMBL" id="MEU9350562.1"/>
    </source>
</evidence>
<feature type="domain" description="DUF1330" evidence="1">
    <location>
        <begin position="1"/>
        <end position="53"/>
    </location>
</feature>
<accession>A0ABV3E1N9</accession>
<dbReference type="EMBL" id="JBEZLS010000003">
    <property type="protein sequence ID" value="MEU9350562.1"/>
    <property type="molecule type" value="Genomic_DNA"/>
</dbReference>
<dbReference type="Proteomes" id="UP001551582">
    <property type="component" value="Unassembled WGS sequence"/>
</dbReference>
<evidence type="ECO:0000313" key="3">
    <source>
        <dbReference type="Proteomes" id="UP001551582"/>
    </source>
</evidence>
<dbReference type="InterPro" id="IPR011008">
    <property type="entry name" value="Dimeric_a/b-barrel"/>
</dbReference>
<sequence length="57" mass="6389">MAKAGPRVRAVDPRSRVLEGAWHGDRTVFEFASVEAARDCYGSADYHEAMRQRLPTP</sequence>